<evidence type="ECO:0008006" key="4">
    <source>
        <dbReference type="Google" id="ProtNLM"/>
    </source>
</evidence>
<gene>
    <name evidence="2" type="ORF">MRATA1EN1_LOCUS9278</name>
</gene>
<protein>
    <recommendedName>
        <fullName evidence="4">Basic proline-rich protein-like</fullName>
    </recommendedName>
</protein>
<feature type="region of interest" description="Disordered" evidence="1">
    <location>
        <begin position="451"/>
        <end position="472"/>
    </location>
</feature>
<feature type="compositionally biased region" description="Low complexity" evidence="1">
    <location>
        <begin position="294"/>
        <end position="310"/>
    </location>
</feature>
<name>A0ABN8YGP3_RANTA</name>
<evidence type="ECO:0000256" key="1">
    <source>
        <dbReference type="SAM" id="MobiDB-lite"/>
    </source>
</evidence>
<dbReference type="Proteomes" id="UP001176941">
    <property type="component" value="Chromosome 2"/>
</dbReference>
<dbReference type="EMBL" id="OX459938">
    <property type="protein sequence ID" value="CAI9160316.1"/>
    <property type="molecule type" value="Genomic_DNA"/>
</dbReference>
<organism evidence="2 3">
    <name type="scientific">Rangifer tarandus platyrhynchus</name>
    <name type="common">Svalbard reindeer</name>
    <dbReference type="NCBI Taxonomy" id="3082113"/>
    <lineage>
        <taxon>Eukaryota</taxon>
        <taxon>Metazoa</taxon>
        <taxon>Chordata</taxon>
        <taxon>Craniata</taxon>
        <taxon>Vertebrata</taxon>
        <taxon>Euteleostomi</taxon>
        <taxon>Mammalia</taxon>
        <taxon>Eutheria</taxon>
        <taxon>Laurasiatheria</taxon>
        <taxon>Artiodactyla</taxon>
        <taxon>Ruminantia</taxon>
        <taxon>Pecora</taxon>
        <taxon>Cervidae</taxon>
        <taxon>Odocoileinae</taxon>
        <taxon>Rangifer</taxon>
    </lineage>
</organism>
<feature type="compositionally biased region" description="Pro residues" evidence="1">
    <location>
        <begin position="422"/>
        <end position="433"/>
    </location>
</feature>
<feature type="compositionally biased region" description="Basic residues" evidence="1">
    <location>
        <begin position="257"/>
        <end position="266"/>
    </location>
</feature>
<keyword evidence="3" id="KW-1185">Reference proteome</keyword>
<reference evidence="2" key="1">
    <citation type="submission" date="2023-04" db="EMBL/GenBank/DDBJ databases">
        <authorList>
            <consortium name="ELIXIR-Norway"/>
        </authorList>
    </citation>
    <scope>NUCLEOTIDE SEQUENCE [LARGE SCALE GENOMIC DNA]</scope>
</reference>
<feature type="region of interest" description="Disordered" evidence="1">
    <location>
        <begin position="146"/>
        <end position="321"/>
    </location>
</feature>
<feature type="region of interest" description="Disordered" evidence="1">
    <location>
        <begin position="369"/>
        <end position="433"/>
    </location>
</feature>
<sequence>MQSLAGTARVKTTGERLGGKGTPALGALPPSLATAQRLPPGACGGQKKLLRAGWRAGGEVTRRAGERLAYQPDPSPPLPTPSLRVQRTLRRCLLPRVHGSGRNERSLTPCTAAPGFPLCARADAGREWLGCCMAGDSRCGAHPHGLPSAGGGALHRWRSPGDGCSEPAVTASSTQHPRAKLLPDPIGGSLGREGALLSQPQAPASQPQVPAPRSQARRRGPGDLNLLGRVEVSSLLNSGDPRRCERIRTKPTPSCVRRGRNAHPPKRAGSAPALPALPALRRDSPCPPLSCPESRSAGSSSFSRPSSPQSHLQTGETVAREQDRVSLPATHGATHFLTPRPPLGPERWCLQSPTKPYLRQPCAVPCARGSGSDCGARQPATQAKQGWPGARAPPPMRPPGPSPFAALPPPAGPAARSAPTSRSPPLPSPPPLPLPPSCCCGERALAASAPGDWVAPHLSGRAPTHPRHPASA</sequence>
<feature type="compositionally biased region" description="Low complexity" evidence="1">
    <location>
        <begin position="198"/>
        <end position="214"/>
    </location>
</feature>
<feature type="compositionally biased region" description="Pro residues" evidence="1">
    <location>
        <begin position="391"/>
        <end position="412"/>
    </location>
</feature>
<accession>A0ABN8YGP3</accession>
<feature type="region of interest" description="Disordered" evidence="1">
    <location>
        <begin position="1"/>
        <end position="37"/>
    </location>
</feature>
<evidence type="ECO:0000313" key="2">
    <source>
        <dbReference type="EMBL" id="CAI9160316.1"/>
    </source>
</evidence>
<evidence type="ECO:0000313" key="3">
    <source>
        <dbReference type="Proteomes" id="UP001176941"/>
    </source>
</evidence>
<proteinExistence type="predicted"/>